<feature type="coiled-coil region" evidence="1">
    <location>
        <begin position="334"/>
        <end position="364"/>
    </location>
</feature>
<gene>
    <name evidence="4" type="ORF">A3E09_01225</name>
</gene>
<dbReference type="GO" id="GO:0016757">
    <property type="term" value="F:glycosyltransferase activity"/>
    <property type="evidence" value="ECO:0007669"/>
    <property type="project" value="InterPro"/>
</dbReference>
<dbReference type="Pfam" id="PF13477">
    <property type="entry name" value="Glyco_trans_4_2"/>
    <property type="match status" value="1"/>
</dbReference>
<dbReference type="PANTHER" id="PTHR12526">
    <property type="entry name" value="GLYCOSYLTRANSFERASE"/>
    <property type="match status" value="1"/>
</dbReference>
<reference evidence="4 5" key="1">
    <citation type="journal article" date="2016" name="Nat. Commun.">
        <title>Thousands of microbial genomes shed light on interconnected biogeochemical processes in an aquifer system.</title>
        <authorList>
            <person name="Anantharaman K."/>
            <person name="Brown C.T."/>
            <person name="Hug L.A."/>
            <person name="Sharon I."/>
            <person name="Castelle C.J."/>
            <person name="Probst A.J."/>
            <person name="Thomas B.C."/>
            <person name="Singh A."/>
            <person name="Wilkins M.J."/>
            <person name="Karaoz U."/>
            <person name="Brodie E.L."/>
            <person name="Williams K.H."/>
            <person name="Hubbard S.S."/>
            <person name="Banfield J.F."/>
        </authorList>
    </citation>
    <scope>NUCLEOTIDE SEQUENCE [LARGE SCALE GENOMIC DNA]</scope>
</reference>
<evidence type="ECO:0000259" key="3">
    <source>
        <dbReference type="Pfam" id="PF13477"/>
    </source>
</evidence>
<dbReference type="AlphaFoldDB" id="A0A1G2CE89"/>
<dbReference type="Pfam" id="PF00534">
    <property type="entry name" value="Glycos_transf_1"/>
    <property type="match status" value="1"/>
</dbReference>
<dbReference type="EMBL" id="MHKY01000010">
    <property type="protein sequence ID" value="OGY99546.1"/>
    <property type="molecule type" value="Genomic_DNA"/>
</dbReference>
<dbReference type="InterPro" id="IPR028098">
    <property type="entry name" value="Glyco_trans_4-like_N"/>
</dbReference>
<protein>
    <recommendedName>
        <fullName evidence="6">Glycosyltransferase subfamily 4-like N-terminal domain-containing protein</fullName>
    </recommendedName>
</protein>
<dbReference type="SUPFAM" id="SSF53756">
    <property type="entry name" value="UDP-Glycosyltransferase/glycogen phosphorylase"/>
    <property type="match status" value="1"/>
</dbReference>
<evidence type="ECO:0000259" key="2">
    <source>
        <dbReference type="Pfam" id="PF00534"/>
    </source>
</evidence>
<sequence length="367" mass="40239">MRILFLAGTNSIHSHRWANYFAHAGHEVHVVSFARTIQPILPSIRYREIISSLPFPLSAFAHARIVKRIAQEVRPDVLHAHSAGIYGFVALLAGFHPFVLTAWGTDVLLNPRAFLKRLIVKRILRAADLITTDGENTAKAMARLGADPRKIKRILFGTDVEKFRPRPETKKEGPPRIISIRSLEPVYDIETLLRAAAIVLGPFPHAEFVIAGDGSERARLEALAKDLGVANSIRFIGKISAEQAPLELAAADVYVSTSLSDSGLAASTAEAMASGLPVVVTDSGDNRKWVEDGSTGSPQAGGFVVPCRNPKALAGKLTSLLQDKGARQSFGAHNRRVIEERNSYSREMEKMNRLYEEIAKERQATAR</sequence>
<name>A0A1G2CE89_9BACT</name>
<comment type="caution">
    <text evidence="4">The sequence shown here is derived from an EMBL/GenBank/DDBJ whole genome shotgun (WGS) entry which is preliminary data.</text>
</comment>
<feature type="domain" description="Glycosyltransferase subfamily 4-like N-terminal" evidence="3">
    <location>
        <begin position="2"/>
        <end position="132"/>
    </location>
</feature>
<keyword evidence="1" id="KW-0175">Coiled coil</keyword>
<proteinExistence type="predicted"/>
<evidence type="ECO:0000313" key="4">
    <source>
        <dbReference type="EMBL" id="OGY99546.1"/>
    </source>
</evidence>
<evidence type="ECO:0008006" key="6">
    <source>
        <dbReference type="Google" id="ProtNLM"/>
    </source>
</evidence>
<accession>A0A1G2CE89</accession>
<dbReference type="Gene3D" id="3.40.50.2000">
    <property type="entry name" value="Glycogen Phosphorylase B"/>
    <property type="match status" value="2"/>
</dbReference>
<feature type="domain" description="Glycosyl transferase family 1" evidence="2">
    <location>
        <begin position="166"/>
        <end position="335"/>
    </location>
</feature>
<evidence type="ECO:0000313" key="5">
    <source>
        <dbReference type="Proteomes" id="UP000178796"/>
    </source>
</evidence>
<dbReference type="Proteomes" id="UP000178796">
    <property type="component" value="Unassembled WGS sequence"/>
</dbReference>
<organism evidence="4 5">
    <name type="scientific">Candidatus Liptonbacteria bacterium RIFCSPHIGHO2_12_FULL_60_13</name>
    <dbReference type="NCBI Taxonomy" id="1798648"/>
    <lineage>
        <taxon>Bacteria</taxon>
        <taxon>Candidatus Liptoniibacteriota</taxon>
    </lineage>
</organism>
<evidence type="ECO:0000256" key="1">
    <source>
        <dbReference type="SAM" id="Coils"/>
    </source>
</evidence>
<dbReference type="InterPro" id="IPR001296">
    <property type="entry name" value="Glyco_trans_1"/>
</dbReference>